<dbReference type="eggNOG" id="COG0695">
    <property type="taxonomic scope" value="Bacteria"/>
</dbReference>
<keyword evidence="2 6" id="KW-0813">Transport</keyword>
<dbReference type="Proteomes" id="UP000002383">
    <property type="component" value="Chromosome"/>
</dbReference>
<organism evidence="8 9">
    <name type="scientific">Thioalkalivibrio sulfidiphilus (strain HL-EbGR7)</name>
    <dbReference type="NCBI Taxonomy" id="396588"/>
    <lineage>
        <taxon>Bacteria</taxon>
        <taxon>Pseudomonadati</taxon>
        <taxon>Pseudomonadota</taxon>
        <taxon>Gammaproteobacteria</taxon>
        <taxon>Chromatiales</taxon>
        <taxon>Ectothiorhodospiraceae</taxon>
        <taxon>Thioalkalivibrio</taxon>
    </lineage>
</organism>
<name>B8GR97_THISH</name>
<dbReference type="GO" id="GO:0005737">
    <property type="term" value="C:cytoplasm"/>
    <property type="evidence" value="ECO:0007669"/>
    <property type="project" value="TreeGrafter"/>
</dbReference>
<dbReference type="InterPro" id="IPR011767">
    <property type="entry name" value="GLR_AS"/>
</dbReference>
<dbReference type="NCBIfam" id="TIGR02181">
    <property type="entry name" value="GRX_bact"/>
    <property type="match status" value="1"/>
</dbReference>
<comment type="similarity">
    <text evidence="1 6">Belongs to the glutaredoxin family.</text>
</comment>
<reference evidence="8 9" key="1">
    <citation type="journal article" date="2011" name="Stand. Genomic Sci.">
        <title>Complete genome sequence of 'Thioalkalivibrio sulfidophilus' HL-EbGr7.</title>
        <authorList>
            <person name="Muyzer G."/>
            <person name="Sorokin D.Y."/>
            <person name="Mavromatis K."/>
            <person name="Lapidus A."/>
            <person name="Clum A."/>
            <person name="Ivanova N."/>
            <person name="Pati A."/>
            <person name="d'Haeseleer P."/>
            <person name="Woyke T."/>
            <person name="Kyrpides N.C."/>
        </authorList>
    </citation>
    <scope>NUCLEOTIDE SEQUENCE [LARGE SCALE GENOMIC DNA]</scope>
    <source>
        <strain evidence="8 9">HL-EbGR7</strain>
    </source>
</reference>
<feature type="domain" description="Glutaredoxin" evidence="7">
    <location>
        <begin position="7"/>
        <end position="66"/>
    </location>
</feature>
<dbReference type="OrthoDB" id="9814618at2"/>
<dbReference type="GO" id="GO:0015038">
    <property type="term" value="F:glutathione disulfide oxidoreductase activity"/>
    <property type="evidence" value="ECO:0007669"/>
    <property type="project" value="UniProtKB-UniRule"/>
</dbReference>
<sequence length="88" mass="9829">MAETPAVVIYTSGFCPYCMWARRMLSDKGVAFEEIRVDREPSQRAVMEQRSGRTSVPQIFIGEFHVGGYDDMAALDRAGRLDPMLGLA</sequence>
<evidence type="ECO:0000256" key="3">
    <source>
        <dbReference type="ARBA" id="ARBA00022982"/>
    </source>
</evidence>
<evidence type="ECO:0000256" key="6">
    <source>
        <dbReference type="RuleBase" id="RU364065"/>
    </source>
</evidence>
<dbReference type="PANTHER" id="PTHR45694:SF18">
    <property type="entry name" value="GLUTAREDOXIN-1-RELATED"/>
    <property type="match status" value="1"/>
</dbReference>
<dbReference type="KEGG" id="tgr:Tgr7_3284"/>
<evidence type="ECO:0000313" key="9">
    <source>
        <dbReference type="Proteomes" id="UP000002383"/>
    </source>
</evidence>
<dbReference type="GO" id="GO:0034599">
    <property type="term" value="P:cellular response to oxidative stress"/>
    <property type="evidence" value="ECO:0007669"/>
    <property type="project" value="TreeGrafter"/>
</dbReference>
<protein>
    <recommendedName>
        <fullName evidence="6">Glutaredoxin</fullName>
    </recommendedName>
</protein>
<proteinExistence type="inferred from homology"/>
<dbReference type="PANTHER" id="PTHR45694">
    <property type="entry name" value="GLUTAREDOXIN 2"/>
    <property type="match status" value="1"/>
</dbReference>
<dbReference type="InterPro" id="IPR014025">
    <property type="entry name" value="Glutaredoxin_subgr"/>
</dbReference>
<keyword evidence="5 6" id="KW-0676">Redox-active center</keyword>
<evidence type="ECO:0000256" key="2">
    <source>
        <dbReference type="ARBA" id="ARBA00022448"/>
    </source>
</evidence>
<evidence type="ECO:0000256" key="5">
    <source>
        <dbReference type="ARBA" id="ARBA00023284"/>
    </source>
</evidence>
<comment type="function">
    <text evidence="6">Has a glutathione-disulfide oxidoreductase activity in the presence of NADPH and glutathione reductase. Reduces low molecular weight disulfides and proteins.</text>
</comment>
<evidence type="ECO:0000256" key="4">
    <source>
        <dbReference type="ARBA" id="ARBA00023157"/>
    </source>
</evidence>
<dbReference type="RefSeq" id="WP_012639813.1">
    <property type="nucleotide sequence ID" value="NC_011901.1"/>
</dbReference>
<evidence type="ECO:0000259" key="7">
    <source>
        <dbReference type="Pfam" id="PF00462"/>
    </source>
</evidence>
<gene>
    <name evidence="8" type="ordered locus">Tgr7_3284</name>
</gene>
<keyword evidence="6" id="KW-0963">Cytoplasm</keyword>
<dbReference type="InterPro" id="IPR002109">
    <property type="entry name" value="Glutaredoxin"/>
</dbReference>
<evidence type="ECO:0000313" key="8">
    <source>
        <dbReference type="EMBL" id="ACL74351.1"/>
    </source>
</evidence>
<dbReference type="HOGENOM" id="CLU_026126_7_3_6"/>
<dbReference type="EMBL" id="CP001339">
    <property type="protein sequence ID" value="ACL74351.1"/>
    <property type="molecule type" value="Genomic_DNA"/>
</dbReference>
<dbReference type="AlphaFoldDB" id="B8GR97"/>
<dbReference type="CDD" id="cd03418">
    <property type="entry name" value="GRX_GRXb_1_3_like"/>
    <property type="match status" value="1"/>
</dbReference>
<dbReference type="GO" id="GO:0045454">
    <property type="term" value="P:cell redox homeostasis"/>
    <property type="evidence" value="ECO:0007669"/>
    <property type="project" value="InterPro"/>
</dbReference>
<dbReference type="PROSITE" id="PS00195">
    <property type="entry name" value="GLUTAREDOXIN_1"/>
    <property type="match status" value="1"/>
</dbReference>
<dbReference type="Pfam" id="PF00462">
    <property type="entry name" value="Glutaredoxin"/>
    <property type="match status" value="1"/>
</dbReference>
<dbReference type="PROSITE" id="PS51354">
    <property type="entry name" value="GLUTAREDOXIN_2"/>
    <property type="match status" value="1"/>
</dbReference>
<keyword evidence="3 6" id="KW-0249">Electron transport</keyword>
<keyword evidence="4" id="KW-1015">Disulfide bond</keyword>
<dbReference type="InterPro" id="IPR011900">
    <property type="entry name" value="GRX_bact"/>
</dbReference>
<dbReference type="Gene3D" id="3.40.30.10">
    <property type="entry name" value="Glutaredoxin"/>
    <property type="match status" value="1"/>
</dbReference>
<accession>B8GR97</accession>
<dbReference type="STRING" id="396588.Tgr7_3284"/>
<dbReference type="SUPFAM" id="SSF52833">
    <property type="entry name" value="Thioredoxin-like"/>
    <property type="match status" value="1"/>
</dbReference>
<evidence type="ECO:0000256" key="1">
    <source>
        <dbReference type="ARBA" id="ARBA00007787"/>
    </source>
</evidence>
<dbReference type="InterPro" id="IPR036249">
    <property type="entry name" value="Thioredoxin-like_sf"/>
</dbReference>
<keyword evidence="9" id="KW-1185">Reference proteome</keyword>
<dbReference type="PRINTS" id="PR00160">
    <property type="entry name" value="GLUTAREDOXIN"/>
</dbReference>